<evidence type="ECO:0000256" key="1">
    <source>
        <dbReference type="SAM" id="Phobius"/>
    </source>
</evidence>
<organism evidence="3 4">
    <name type="scientific">Enterocloster lavalensis</name>
    <dbReference type="NCBI Taxonomy" id="460384"/>
    <lineage>
        <taxon>Bacteria</taxon>
        <taxon>Bacillati</taxon>
        <taxon>Bacillota</taxon>
        <taxon>Clostridia</taxon>
        <taxon>Lachnospirales</taxon>
        <taxon>Lachnospiraceae</taxon>
        <taxon>Enterocloster</taxon>
    </lineage>
</organism>
<dbReference type="STRING" id="460384.SAMN05216313_101303"/>
<dbReference type="GeneID" id="93278695"/>
<gene>
    <name evidence="3" type="ORF">SAMN05216313_101303</name>
</gene>
<keyword evidence="1" id="KW-1133">Transmembrane helix</keyword>
<evidence type="ECO:0000313" key="3">
    <source>
        <dbReference type="EMBL" id="SET00467.1"/>
    </source>
</evidence>
<keyword evidence="4" id="KW-1185">Reference proteome</keyword>
<dbReference type="SUPFAM" id="SSF48317">
    <property type="entry name" value="Acid phosphatase/Vanadium-dependent haloperoxidase"/>
    <property type="match status" value="1"/>
</dbReference>
<feature type="domain" description="Phosphatidic acid phosphatase type 2/haloperoxidase" evidence="2">
    <location>
        <begin position="133"/>
        <end position="209"/>
    </location>
</feature>
<proteinExistence type="predicted"/>
<feature type="transmembrane region" description="Helical" evidence="1">
    <location>
        <begin position="135"/>
        <end position="152"/>
    </location>
</feature>
<feature type="transmembrane region" description="Helical" evidence="1">
    <location>
        <begin position="99"/>
        <end position="123"/>
    </location>
</feature>
<dbReference type="Proteomes" id="UP000198508">
    <property type="component" value="Unassembled WGS sequence"/>
</dbReference>
<feature type="transmembrane region" description="Helical" evidence="1">
    <location>
        <begin position="66"/>
        <end position="87"/>
    </location>
</feature>
<dbReference type="InterPro" id="IPR000326">
    <property type="entry name" value="PAP2/HPO"/>
</dbReference>
<feature type="transmembrane region" description="Helical" evidence="1">
    <location>
        <begin position="164"/>
        <end position="183"/>
    </location>
</feature>
<dbReference type="EMBL" id="FOIM01000001">
    <property type="protein sequence ID" value="SET00467.1"/>
    <property type="molecule type" value="Genomic_DNA"/>
</dbReference>
<dbReference type="InterPro" id="IPR036938">
    <property type="entry name" value="PAP2/HPO_sf"/>
</dbReference>
<evidence type="ECO:0000313" key="4">
    <source>
        <dbReference type="Proteomes" id="UP000198508"/>
    </source>
</evidence>
<dbReference type="Gene3D" id="1.20.144.10">
    <property type="entry name" value="Phosphatidic acid phosphatase type 2/haloperoxidase"/>
    <property type="match status" value="1"/>
</dbReference>
<dbReference type="Pfam" id="PF01569">
    <property type="entry name" value="PAP2"/>
    <property type="match status" value="1"/>
</dbReference>
<feature type="transmembrane region" description="Helical" evidence="1">
    <location>
        <begin position="195"/>
        <end position="216"/>
    </location>
</feature>
<dbReference type="AlphaFoldDB" id="A0A1I0B3E6"/>
<accession>A0A1I0B3E6</accession>
<dbReference type="RefSeq" id="WP_092360551.1">
    <property type="nucleotide sequence ID" value="NZ_DAINWJ010000386.1"/>
</dbReference>
<evidence type="ECO:0000259" key="2">
    <source>
        <dbReference type="Pfam" id="PF01569"/>
    </source>
</evidence>
<keyword evidence="1" id="KW-0472">Membrane</keyword>
<keyword evidence="1" id="KW-0812">Transmembrane</keyword>
<reference evidence="4" key="1">
    <citation type="submission" date="2016-10" db="EMBL/GenBank/DDBJ databases">
        <authorList>
            <person name="Varghese N."/>
            <person name="Submissions S."/>
        </authorList>
    </citation>
    <scope>NUCLEOTIDE SEQUENCE [LARGE SCALE GENOMIC DNA]</scope>
    <source>
        <strain evidence="4">NLAE-zl-G277</strain>
    </source>
</reference>
<protein>
    <submittedName>
        <fullName evidence="3">Undecaprenyl-diphosphatase</fullName>
    </submittedName>
</protein>
<sequence length="222" mass="24256">MEYKSKRNFRITGALGLLFAVFTAIVATVDVRPIGPEQSSVGLAGLNRFVAGLLGVNPLWYDITEWLGAAAVLFALGFAALGLCQLIRRRSLWKVDARILLLGAFYMVVALVYLFFELVIINYRPVILDAGLEASYPSSHTVIAICIFGTAIMQFHHYLRGKTVWLVILDSATALLMAVTVIGRLLSGVHWFTDIVGGALLSSALIMLYASALSCVECRRTV</sequence>
<name>A0A1I0B3E6_9FIRM</name>